<proteinExistence type="predicted"/>
<name>A0A9X6B3Z4_BACCE</name>
<accession>A0A9X6B3Z4</accession>
<evidence type="ECO:0000313" key="1">
    <source>
        <dbReference type="EMBL" id="OOR71615.1"/>
    </source>
</evidence>
<dbReference type="EMBL" id="MUAU01000187">
    <property type="protein sequence ID" value="OOR71615.1"/>
    <property type="molecule type" value="Genomic_DNA"/>
</dbReference>
<organism evidence="1 2">
    <name type="scientific">Bacillus cereus</name>
    <dbReference type="NCBI Taxonomy" id="1396"/>
    <lineage>
        <taxon>Bacteria</taxon>
        <taxon>Bacillati</taxon>
        <taxon>Bacillota</taxon>
        <taxon>Bacilli</taxon>
        <taxon>Bacillales</taxon>
        <taxon>Bacillaceae</taxon>
        <taxon>Bacillus</taxon>
        <taxon>Bacillus cereus group</taxon>
    </lineage>
</organism>
<comment type="caution">
    <text evidence="1">The sequence shown here is derived from an EMBL/GenBank/DDBJ whole genome shotgun (WGS) entry which is preliminary data.</text>
</comment>
<gene>
    <name evidence="1" type="ORF">BLX06_29650</name>
</gene>
<sequence length="59" mass="6744">MKELTNVAYACVEAFENLDKVMGRFTNKTDSLFIEVPVVLNGKTIAQKVSEFTEIKERF</sequence>
<protein>
    <submittedName>
        <fullName evidence="1">Uncharacterized protein</fullName>
    </submittedName>
</protein>
<dbReference type="AlphaFoldDB" id="A0A9X6B3Z4"/>
<evidence type="ECO:0000313" key="2">
    <source>
        <dbReference type="Proteomes" id="UP000190641"/>
    </source>
</evidence>
<dbReference type="Proteomes" id="UP000190641">
    <property type="component" value="Unassembled WGS sequence"/>
</dbReference>
<reference evidence="1 2" key="1">
    <citation type="submission" date="2017-01" db="EMBL/GenBank/DDBJ databases">
        <title>Bacillus cereus isolates.</title>
        <authorList>
            <person name="Beno S.M."/>
        </authorList>
    </citation>
    <scope>NUCLEOTIDE SEQUENCE [LARGE SCALE GENOMIC DNA]</scope>
    <source>
        <strain evidence="1 2">FSL K6-1030</strain>
    </source>
</reference>